<dbReference type="InterPro" id="IPR000715">
    <property type="entry name" value="Glycosyl_transferase_4"/>
</dbReference>
<organism evidence="9 10">
    <name type="scientific">bacterium (Candidatus Blackallbacteria) CG17_big_fil_post_rev_8_21_14_2_50_48_46</name>
    <dbReference type="NCBI Taxonomy" id="2014261"/>
    <lineage>
        <taxon>Bacteria</taxon>
        <taxon>Candidatus Blackallbacteria</taxon>
    </lineage>
</organism>
<evidence type="ECO:0000256" key="3">
    <source>
        <dbReference type="ARBA" id="ARBA00022679"/>
    </source>
</evidence>
<dbReference type="PROSITE" id="PS01348">
    <property type="entry name" value="MRAY_2"/>
    <property type="match status" value="1"/>
</dbReference>
<dbReference type="InterPro" id="IPR018480">
    <property type="entry name" value="PNAcMuramoyl-5peptid_Trfase_CS"/>
</dbReference>
<dbReference type="GO" id="GO:0044038">
    <property type="term" value="P:cell wall macromolecule biosynthetic process"/>
    <property type="evidence" value="ECO:0007669"/>
    <property type="project" value="TreeGrafter"/>
</dbReference>
<comment type="cofactor">
    <cofactor evidence="7">
        <name>Mg(2+)</name>
        <dbReference type="ChEBI" id="CHEBI:18420"/>
    </cofactor>
</comment>
<dbReference type="GO" id="GO:0005886">
    <property type="term" value="C:plasma membrane"/>
    <property type="evidence" value="ECO:0007669"/>
    <property type="project" value="UniProtKB-SubCell"/>
</dbReference>
<comment type="caution">
    <text evidence="9">The sequence shown here is derived from an EMBL/GenBank/DDBJ whole genome shotgun (WGS) entry which is preliminary data.</text>
</comment>
<dbReference type="Pfam" id="PF00953">
    <property type="entry name" value="Glycos_transf_4"/>
    <property type="match status" value="1"/>
</dbReference>
<dbReference type="GO" id="GO:0009103">
    <property type="term" value="P:lipopolysaccharide biosynthetic process"/>
    <property type="evidence" value="ECO:0007669"/>
    <property type="project" value="TreeGrafter"/>
</dbReference>
<dbReference type="AlphaFoldDB" id="A0A2M7GBH4"/>
<reference evidence="9 10" key="1">
    <citation type="submission" date="2017-09" db="EMBL/GenBank/DDBJ databases">
        <title>Depth-based differentiation of microbial function through sediment-hosted aquifers and enrichment of novel symbionts in the deep terrestrial subsurface.</title>
        <authorList>
            <person name="Probst A.J."/>
            <person name="Ladd B."/>
            <person name="Jarett J.K."/>
            <person name="Geller-Mcgrath D.E."/>
            <person name="Sieber C.M."/>
            <person name="Emerson J.B."/>
            <person name="Anantharaman K."/>
            <person name="Thomas B.C."/>
            <person name="Malmstrom R."/>
            <person name="Stieglmeier M."/>
            <person name="Klingl A."/>
            <person name="Woyke T."/>
            <person name="Ryan C.M."/>
            <person name="Banfield J.F."/>
        </authorList>
    </citation>
    <scope>NUCLEOTIDE SEQUENCE [LARGE SCALE GENOMIC DNA]</scope>
    <source>
        <strain evidence="9">CG17_big_fil_post_rev_8_21_14_2_50_48_46</strain>
    </source>
</reference>
<keyword evidence="4 8" id="KW-0812">Transmembrane</keyword>
<feature type="transmembrane region" description="Helical" evidence="8">
    <location>
        <begin position="217"/>
        <end position="236"/>
    </location>
</feature>
<dbReference type="PANTHER" id="PTHR22926">
    <property type="entry name" value="PHOSPHO-N-ACETYLMURAMOYL-PENTAPEPTIDE-TRANSFERASE"/>
    <property type="match status" value="1"/>
</dbReference>
<evidence type="ECO:0000313" key="10">
    <source>
        <dbReference type="Proteomes" id="UP000231019"/>
    </source>
</evidence>
<gene>
    <name evidence="9" type="ORF">COW36_01370</name>
</gene>
<keyword evidence="3 9" id="KW-0808">Transferase</keyword>
<feature type="binding site" evidence="7">
    <location>
        <position position="161"/>
    </location>
    <ligand>
        <name>Mg(2+)</name>
        <dbReference type="ChEBI" id="CHEBI:18420"/>
    </ligand>
</feature>
<evidence type="ECO:0000256" key="2">
    <source>
        <dbReference type="ARBA" id="ARBA00022475"/>
    </source>
</evidence>
<feature type="transmembrane region" description="Helical" evidence="8">
    <location>
        <begin position="298"/>
        <end position="318"/>
    </location>
</feature>
<feature type="transmembrane region" description="Helical" evidence="8">
    <location>
        <begin position="242"/>
        <end position="267"/>
    </location>
</feature>
<evidence type="ECO:0000256" key="8">
    <source>
        <dbReference type="SAM" id="Phobius"/>
    </source>
</evidence>
<accession>A0A2M7GBH4</accession>
<feature type="transmembrane region" description="Helical" evidence="8">
    <location>
        <begin position="136"/>
        <end position="156"/>
    </location>
</feature>
<feature type="transmembrane region" description="Helical" evidence="8">
    <location>
        <begin position="192"/>
        <end position="210"/>
    </location>
</feature>
<feature type="transmembrane region" description="Helical" evidence="8">
    <location>
        <begin position="82"/>
        <end position="98"/>
    </location>
</feature>
<feature type="transmembrane region" description="Helical" evidence="8">
    <location>
        <begin position="51"/>
        <end position="70"/>
    </location>
</feature>
<keyword evidence="2" id="KW-1003">Cell membrane</keyword>
<feature type="binding site" evidence="7">
    <location>
        <position position="221"/>
    </location>
    <ligand>
        <name>Mg(2+)</name>
        <dbReference type="ChEBI" id="CHEBI:18420"/>
    </ligand>
</feature>
<dbReference type="CDD" id="cd06853">
    <property type="entry name" value="GT_WecA_like"/>
    <property type="match status" value="1"/>
</dbReference>
<evidence type="ECO:0000256" key="4">
    <source>
        <dbReference type="ARBA" id="ARBA00022692"/>
    </source>
</evidence>
<dbReference type="EMBL" id="PFFQ01000004">
    <property type="protein sequence ID" value="PIW19517.1"/>
    <property type="molecule type" value="Genomic_DNA"/>
</dbReference>
<proteinExistence type="predicted"/>
<evidence type="ECO:0000256" key="7">
    <source>
        <dbReference type="PIRSR" id="PIRSR600715-1"/>
    </source>
</evidence>
<dbReference type="PANTHER" id="PTHR22926:SF3">
    <property type="entry name" value="UNDECAPRENYL-PHOSPHATE ALPHA-N-ACETYLGLUCOSAMINYL 1-PHOSPHATE TRANSFERASE"/>
    <property type="match status" value="1"/>
</dbReference>
<evidence type="ECO:0000256" key="1">
    <source>
        <dbReference type="ARBA" id="ARBA00004651"/>
    </source>
</evidence>
<keyword evidence="7" id="KW-0479">Metal-binding</keyword>
<feature type="transmembrane region" description="Helical" evidence="8">
    <location>
        <begin position="168"/>
        <end position="186"/>
    </location>
</feature>
<keyword evidence="5 8" id="KW-1133">Transmembrane helix</keyword>
<evidence type="ECO:0000313" key="9">
    <source>
        <dbReference type="EMBL" id="PIW19517.1"/>
    </source>
</evidence>
<dbReference type="GO" id="GO:0071555">
    <property type="term" value="P:cell wall organization"/>
    <property type="evidence" value="ECO:0007669"/>
    <property type="project" value="TreeGrafter"/>
</dbReference>
<feature type="transmembrane region" description="Helical" evidence="8">
    <location>
        <begin position="6"/>
        <end position="30"/>
    </location>
</feature>
<feature type="transmembrane region" description="Helical" evidence="8">
    <location>
        <begin position="324"/>
        <end position="344"/>
    </location>
</feature>
<keyword evidence="6 8" id="KW-0472">Membrane</keyword>
<sequence length="352" mass="38657">MRENWPYVVTFLMAWLSADLFVPLVRSFAYKVGKVDKPGTRKIHTAPIPRMGGIAIAVGFFLSLLGIEYLHPGYFSLLPSEWKGMMLGGALIFVVGLIDDLYDLPAKVKLLGQIAAASVAFWFGVKLSFISNPMGGLFLFPEWLSFVLTVFWLVGITNTINLIDGLDGLAGGVSTIAGITLFMLALERNQGLSALVAIALVGSTMGFLRYNFNPAKIFMGDCGSLFLGFMLGSLSLTGAMKVAATVAVFLPILILGIPIFDTTFAIVRRLLTRKPIFQADKGHLHHRLLNFGLSQRRAVLLIYGFSTFLGGIALYLVKYSQAKVLIMVSLMLMLWGVVDLRSFWPKRSSESR</sequence>
<dbReference type="GO" id="GO:0046872">
    <property type="term" value="F:metal ion binding"/>
    <property type="evidence" value="ECO:0007669"/>
    <property type="project" value="UniProtKB-KW"/>
</dbReference>
<name>A0A2M7GBH4_9BACT</name>
<keyword evidence="7" id="KW-0460">Magnesium</keyword>
<evidence type="ECO:0000256" key="5">
    <source>
        <dbReference type="ARBA" id="ARBA00022989"/>
    </source>
</evidence>
<comment type="subcellular location">
    <subcellularLocation>
        <location evidence="1">Cell membrane</location>
        <topology evidence="1">Multi-pass membrane protein</topology>
    </subcellularLocation>
</comment>
<feature type="transmembrane region" description="Helical" evidence="8">
    <location>
        <begin position="110"/>
        <end position="130"/>
    </location>
</feature>
<protein>
    <submittedName>
        <fullName evidence="9">Undecaprenyl-phosphate alpha-N-acetylglucosaminyl 1-phosphate transferase</fullName>
    </submittedName>
</protein>
<evidence type="ECO:0000256" key="6">
    <source>
        <dbReference type="ARBA" id="ARBA00023136"/>
    </source>
</evidence>
<dbReference type="Proteomes" id="UP000231019">
    <property type="component" value="Unassembled WGS sequence"/>
</dbReference>
<dbReference type="GO" id="GO:0016780">
    <property type="term" value="F:phosphotransferase activity, for other substituted phosphate groups"/>
    <property type="evidence" value="ECO:0007669"/>
    <property type="project" value="InterPro"/>
</dbReference>